<evidence type="ECO:0000313" key="4">
    <source>
        <dbReference type="Proteomes" id="UP001265746"/>
    </source>
</evidence>
<evidence type="ECO:0000259" key="2">
    <source>
        <dbReference type="Pfam" id="PF20237"/>
    </source>
</evidence>
<proteinExistence type="predicted"/>
<sequence>MEIEKRIDRMHQHAVNGGGDLDIQEAARRWETLVKQATEEDPEFRQDARVKMQLLCDLRAKIKEYQEALLLQSKIAHLRQPKERVLVALRHFFQIPTHLLLGKAKKFLDNKDDLVALKPQEIDYLSDFLKHHLVGKKEQASDGNYYSRLDESKVTTIVQVVTISAAALFLLGPILGLYFLRNAGAKLGVVVVFTAIFAVVLNLITSARRAESFAATAAICLAHQTQIRCRASGLRQ</sequence>
<gene>
    <name evidence="3" type="ORF">N8I77_009607</name>
</gene>
<dbReference type="PANTHER" id="PTHR34502">
    <property type="entry name" value="DUF6594 DOMAIN-CONTAINING PROTEIN-RELATED"/>
    <property type="match status" value="1"/>
</dbReference>
<protein>
    <recommendedName>
        <fullName evidence="2">DUF6594 domain-containing protein</fullName>
    </recommendedName>
</protein>
<dbReference type="InterPro" id="IPR046529">
    <property type="entry name" value="DUF6594"/>
</dbReference>
<evidence type="ECO:0000256" key="1">
    <source>
        <dbReference type="SAM" id="Phobius"/>
    </source>
</evidence>
<evidence type="ECO:0000313" key="3">
    <source>
        <dbReference type="EMBL" id="KAK2603127.1"/>
    </source>
</evidence>
<feature type="transmembrane region" description="Helical" evidence="1">
    <location>
        <begin position="157"/>
        <end position="179"/>
    </location>
</feature>
<comment type="caution">
    <text evidence="3">The sequence shown here is derived from an EMBL/GenBank/DDBJ whole genome shotgun (WGS) entry which is preliminary data.</text>
</comment>
<dbReference type="EMBL" id="JAUJFL010000005">
    <property type="protein sequence ID" value="KAK2603127.1"/>
    <property type="molecule type" value="Genomic_DNA"/>
</dbReference>
<keyword evidence="1" id="KW-0812">Transmembrane</keyword>
<dbReference type="PANTHER" id="PTHR34502:SF4">
    <property type="entry name" value="DUF6594 DOMAIN-CONTAINING PROTEIN"/>
    <property type="match status" value="1"/>
</dbReference>
<dbReference type="Pfam" id="PF20237">
    <property type="entry name" value="DUF6594"/>
    <property type="match status" value="1"/>
</dbReference>
<dbReference type="AlphaFoldDB" id="A0AAD9W3C2"/>
<keyword evidence="4" id="KW-1185">Reference proteome</keyword>
<keyword evidence="1" id="KW-1133">Transmembrane helix</keyword>
<accession>A0AAD9W3C2</accession>
<name>A0AAD9W3C2_PHOAM</name>
<feature type="domain" description="DUF6594" evidence="2">
    <location>
        <begin position="3"/>
        <end position="220"/>
    </location>
</feature>
<dbReference type="Proteomes" id="UP001265746">
    <property type="component" value="Unassembled WGS sequence"/>
</dbReference>
<reference evidence="3" key="1">
    <citation type="submission" date="2023-06" db="EMBL/GenBank/DDBJ databases">
        <authorList>
            <person name="Noh H."/>
        </authorList>
    </citation>
    <scope>NUCLEOTIDE SEQUENCE</scope>
    <source>
        <strain evidence="3">DUCC20226</strain>
    </source>
</reference>
<keyword evidence="1" id="KW-0472">Membrane</keyword>
<organism evidence="3 4">
    <name type="scientific">Phomopsis amygdali</name>
    <name type="common">Fusicoccum amygdali</name>
    <dbReference type="NCBI Taxonomy" id="1214568"/>
    <lineage>
        <taxon>Eukaryota</taxon>
        <taxon>Fungi</taxon>
        <taxon>Dikarya</taxon>
        <taxon>Ascomycota</taxon>
        <taxon>Pezizomycotina</taxon>
        <taxon>Sordariomycetes</taxon>
        <taxon>Sordariomycetidae</taxon>
        <taxon>Diaporthales</taxon>
        <taxon>Diaporthaceae</taxon>
        <taxon>Diaporthe</taxon>
    </lineage>
</organism>
<feature type="transmembrane region" description="Helical" evidence="1">
    <location>
        <begin position="185"/>
        <end position="204"/>
    </location>
</feature>